<comment type="caution">
    <text evidence="1">The sequence shown here is derived from an EMBL/GenBank/DDBJ whole genome shotgun (WGS) entry which is preliminary data.</text>
</comment>
<dbReference type="EMBL" id="LAZR01041515">
    <property type="protein sequence ID" value="KKL11791.1"/>
    <property type="molecule type" value="Genomic_DNA"/>
</dbReference>
<feature type="non-terminal residue" evidence="1">
    <location>
        <position position="64"/>
    </location>
</feature>
<proteinExistence type="predicted"/>
<dbReference type="AlphaFoldDB" id="A0A0F9D1Y9"/>
<reference evidence="1" key="1">
    <citation type="journal article" date="2015" name="Nature">
        <title>Complex archaea that bridge the gap between prokaryotes and eukaryotes.</title>
        <authorList>
            <person name="Spang A."/>
            <person name="Saw J.H."/>
            <person name="Jorgensen S.L."/>
            <person name="Zaremba-Niedzwiedzka K."/>
            <person name="Martijn J."/>
            <person name="Lind A.E."/>
            <person name="van Eijk R."/>
            <person name="Schleper C."/>
            <person name="Guy L."/>
            <person name="Ettema T.J."/>
        </authorList>
    </citation>
    <scope>NUCLEOTIDE SEQUENCE</scope>
</reference>
<protein>
    <submittedName>
        <fullName evidence="1">Uncharacterized protein</fullName>
    </submittedName>
</protein>
<name>A0A0F9D1Y9_9ZZZZ</name>
<accession>A0A0F9D1Y9</accession>
<organism evidence="1">
    <name type="scientific">marine sediment metagenome</name>
    <dbReference type="NCBI Taxonomy" id="412755"/>
    <lineage>
        <taxon>unclassified sequences</taxon>
        <taxon>metagenomes</taxon>
        <taxon>ecological metagenomes</taxon>
    </lineage>
</organism>
<evidence type="ECO:0000313" key="1">
    <source>
        <dbReference type="EMBL" id="KKL11791.1"/>
    </source>
</evidence>
<gene>
    <name evidence="1" type="ORF">LCGC14_2542260</name>
</gene>
<sequence>MIKKLISQYYLLILISSFIEAIPIMKNIKLHFIVDLDESMYSAPSLGIGYLSSYLKEKYKVCKL</sequence>